<dbReference type="Pfam" id="PF14009">
    <property type="entry name" value="PADRE"/>
    <property type="match status" value="1"/>
</dbReference>
<gene>
    <name evidence="2" type="ORF">EZV62_012413</name>
</gene>
<reference evidence="3" key="1">
    <citation type="journal article" date="2019" name="Gigascience">
        <title>De novo genome assembly of the endangered Acer yangbiense, a plant species with extremely small populations endemic to Yunnan Province, China.</title>
        <authorList>
            <person name="Yang J."/>
            <person name="Wariss H.M."/>
            <person name="Tao L."/>
            <person name="Zhang R."/>
            <person name="Yun Q."/>
            <person name="Hollingsworth P."/>
            <person name="Dao Z."/>
            <person name="Luo G."/>
            <person name="Guo H."/>
            <person name="Ma Y."/>
            <person name="Sun W."/>
        </authorList>
    </citation>
    <scope>NUCLEOTIDE SEQUENCE [LARGE SCALE GENOMIC DNA]</scope>
    <source>
        <strain evidence="3">cv. Malutang</strain>
    </source>
</reference>
<dbReference type="Proteomes" id="UP000323000">
    <property type="component" value="Chromosome 5"/>
</dbReference>
<feature type="region of interest" description="Disordered" evidence="1">
    <location>
        <begin position="1"/>
        <end position="31"/>
    </location>
</feature>
<dbReference type="EMBL" id="VAHF01000005">
    <property type="protein sequence ID" value="TXG61050.1"/>
    <property type="molecule type" value="Genomic_DNA"/>
</dbReference>
<organism evidence="2 3">
    <name type="scientific">Acer yangbiense</name>
    <dbReference type="NCBI Taxonomy" id="1000413"/>
    <lineage>
        <taxon>Eukaryota</taxon>
        <taxon>Viridiplantae</taxon>
        <taxon>Streptophyta</taxon>
        <taxon>Embryophyta</taxon>
        <taxon>Tracheophyta</taxon>
        <taxon>Spermatophyta</taxon>
        <taxon>Magnoliopsida</taxon>
        <taxon>eudicotyledons</taxon>
        <taxon>Gunneridae</taxon>
        <taxon>Pentapetalae</taxon>
        <taxon>rosids</taxon>
        <taxon>malvids</taxon>
        <taxon>Sapindales</taxon>
        <taxon>Sapindaceae</taxon>
        <taxon>Hippocastanoideae</taxon>
        <taxon>Acereae</taxon>
        <taxon>Acer</taxon>
    </lineage>
</organism>
<dbReference type="AlphaFoldDB" id="A0A5C7HVT4"/>
<evidence type="ECO:0000313" key="3">
    <source>
        <dbReference type="Proteomes" id="UP000323000"/>
    </source>
</evidence>
<dbReference type="PANTHER" id="PTHR33052">
    <property type="entry name" value="DUF4228 DOMAIN PROTEIN-RELATED"/>
    <property type="match status" value="1"/>
</dbReference>
<accession>A0A5C7HVT4</accession>
<protein>
    <submittedName>
        <fullName evidence="2">Uncharacterized protein</fullName>
    </submittedName>
</protein>
<proteinExistence type="predicted"/>
<dbReference type="InterPro" id="IPR025322">
    <property type="entry name" value="PADRE_dom"/>
</dbReference>
<dbReference type="OrthoDB" id="736928at2759"/>
<evidence type="ECO:0000256" key="1">
    <source>
        <dbReference type="SAM" id="MobiDB-lite"/>
    </source>
</evidence>
<comment type="caution">
    <text evidence="2">The sequence shown here is derived from an EMBL/GenBank/DDBJ whole genome shotgun (WGS) entry which is preliminary data.</text>
</comment>
<keyword evidence="3" id="KW-1185">Reference proteome</keyword>
<evidence type="ECO:0000313" key="2">
    <source>
        <dbReference type="EMBL" id="TXG61050.1"/>
    </source>
</evidence>
<feature type="region of interest" description="Disordered" evidence="1">
    <location>
        <begin position="170"/>
        <end position="196"/>
    </location>
</feature>
<sequence length="225" mass="24641">MGESSNAAANRGRFSPSDGQGQAKATADQFKENHPKITLAYVTQNSRHRERFEHIGTNGARGFGDLGRFHGFASSSSSKSTIKNIRVVHLNGHVEDFMFPVSVSQVTGRSQKHFLCTAAQLLVIGSKPLKPDTLLEPGHVYFLLPSSALQADVSPLDLASLVKRLTAKAKSSKSQQGSPLRSPEMETGVKGLSRTRRPWKPILDTIREMSFNRRSESDLQEAQLG</sequence>
<name>A0A5C7HVT4_9ROSI</name>